<organism evidence="1 2">
    <name type="scientific">Corynebacterium amycolatum</name>
    <dbReference type="NCBI Taxonomy" id="43765"/>
    <lineage>
        <taxon>Bacteria</taxon>
        <taxon>Bacillati</taxon>
        <taxon>Actinomycetota</taxon>
        <taxon>Actinomycetes</taxon>
        <taxon>Mycobacteriales</taxon>
        <taxon>Corynebacteriaceae</taxon>
        <taxon>Corynebacterium</taxon>
    </lineage>
</organism>
<dbReference type="Proteomes" id="UP001223646">
    <property type="component" value="Unassembled WGS sequence"/>
</dbReference>
<accession>A0AAW9SVI2</accession>
<evidence type="ECO:0000313" key="1">
    <source>
        <dbReference type="EMBL" id="MEO3717852.1"/>
    </source>
</evidence>
<reference evidence="1" key="2">
    <citation type="submission" date="2024-05" db="EMBL/GenBank/DDBJ databases">
        <authorList>
            <person name="Wolfe A."/>
        </authorList>
    </citation>
    <scope>NUCLEOTIDE SEQUENCE</scope>
    <source>
        <strain evidence="1">UMB1064</strain>
    </source>
</reference>
<dbReference type="EMBL" id="JASOOY020000032">
    <property type="protein sequence ID" value="MEO3717852.1"/>
    <property type="molecule type" value="Genomic_DNA"/>
</dbReference>
<dbReference type="RefSeq" id="WP_070601435.1">
    <property type="nucleotide sequence ID" value="NZ_JAFJMG010000048.1"/>
</dbReference>
<dbReference type="AlphaFoldDB" id="A0AAW9SVI2"/>
<evidence type="ECO:0000313" key="2">
    <source>
        <dbReference type="Proteomes" id="UP001223646"/>
    </source>
</evidence>
<reference evidence="1" key="1">
    <citation type="submission" date="2023-05" db="EMBL/GenBank/DDBJ databases">
        <authorList>
            <person name="Du J."/>
        </authorList>
    </citation>
    <scope>NUCLEOTIDE SEQUENCE</scope>
    <source>
        <strain evidence="1">UMB1064</strain>
    </source>
</reference>
<proteinExistence type="predicted"/>
<sequence length="135" mass="14833">MSNSDMSAVEVTKENIDKLVADLRMFATGSYLQPEEREFWEPLFDEAVADQVGEVLREAAAGIDQAAELAVDKREEAATQAVENCLQRVAAIEHEHGGSIFDEELDEILAIINSATKAVGLDLPSVKAESYFEME</sequence>
<gene>
    <name evidence="1" type="ORF">QP460_009680</name>
</gene>
<comment type="caution">
    <text evidence="1">The sequence shown here is derived from an EMBL/GenBank/DDBJ whole genome shotgun (WGS) entry which is preliminary data.</text>
</comment>
<protein>
    <submittedName>
        <fullName evidence="1">Uncharacterized protein</fullName>
    </submittedName>
</protein>
<name>A0AAW9SVI2_CORAY</name>